<name>A0A509MK15_9ACTN</name>
<evidence type="ECO:0000313" key="2">
    <source>
        <dbReference type="Proteomes" id="UP000250080"/>
    </source>
</evidence>
<sequence>MAVDAPQRHRAVVEAQDHVVDRDLSQTHLVGDDLVWHLQQQGVQLRVLGVPQAWPVDVEFDGVAVPAGVVGLGQHTAGHRRAICAEQRGPGLDRATHVGGTQAHRGAGLVDLGSGEVVEQVTGRAVDEVNVAEDAAGAELVLVLEVGAVTPLEHQHRHVVGALHERLGDIELARGVADLAVTDVVPVHPHVEAGVDALEDQRRVGRRRVGVVIEGGPVGAAGVVHGDVGRVQRDRVAHVGVLVSVVALMLPSTRNGDWSETLDRAPGVHEGLVQVVDRVVVAEVPLTVEQLDPVGRLTGGDDIGHCR</sequence>
<dbReference type="Proteomes" id="UP000250080">
    <property type="component" value="Chromosome I"/>
</dbReference>
<dbReference type="AlphaFoldDB" id="A0A509MK15"/>
<proteinExistence type="predicted"/>
<protein>
    <submittedName>
        <fullName evidence="1">Uncharacterized protein</fullName>
    </submittedName>
</protein>
<evidence type="ECO:0000313" key="1">
    <source>
        <dbReference type="EMBL" id="SCQ81911.1"/>
    </source>
</evidence>
<gene>
    <name evidence="1" type="ORF">PFR_JS23_2068</name>
</gene>
<dbReference type="EMBL" id="LT618793">
    <property type="protein sequence ID" value="SCQ81911.1"/>
    <property type="molecule type" value="Genomic_DNA"/>
</dbReference>
<reference evidence="1 2" key="1">
    <citation type="submission" date="2016-09" db="EMBL/GenBank/DDBJ databases">
        <authorList>
            <person name="Laine KS P."/>
        </authorList>
    </citation>
    <scope>NUCLEOTIDE SEQUENCE [LARGE SCALE GENOMIC DNA]</scope>
    <source>
        <strain evidence="1">PFRJS-23</strain>
    </source>
</reference>
<organism evidence="1 2">
    <name type="scientific">Propionibacterium freudenreichii</name>
    <dbReference type="NCBI Taxonomy" id="1744"/>
    <lineage>
        <taxon>Bacteria</taxon>
        <taxon>Bacillati</taxon>
        <taxon>Actinomycetota</taxon>
        <taxon>Actinomycetes</taxon>
        <taxon>Propionibacteriales</taxon>
        <taxon>Propionibacteriaceae</taxon>
        <taxon>Propionibacterium</taxon>
    </lineage>
</organism>
<accession>A0A509MK15</accession>